<dbReference type="Pfam" id="PF00528">
    <property type="entry name" value="BPD_transp_1"/>
    <property type="match status" value="1"/>
</dbReference>
<comment type="subcellular location">
    <subcellularLocation>
        <location evidence="1 7">Cell membrane</location>
        <topology evidence="1 7">Multi-pass membrane protein</topology>
    </subcellularLocation>
</comment>
<protein>
    <submittedName>
        <fullName evidence="9">ABC transporter permease subunit</fullName>
    </submittedName>
</protein>
<dbReference type="PROSITE" id="PS50928">
    <property type="entry name" value="ABC_TM1"/>
    <property type="match status" value="1"/>
</dbReference>
<feature type="transmembrane region" description="Helical" evidence="7">
    <location>
        <begin position="140"/>
        <end position="163"/>
    </location>
</feature>
<feature type="domain" description="ABC transmembrane type-1" evidence="8">
    <location>
        <begin position="71"/>
        <end position="263"/>
    </location>
</feature>
<dbReference type="GO" id="GO:0005886">
    <property type="term" value="C:plasma membrane"/>
    <property type="evidence" value="ECO:0007669"/>
    <property type="project" value="UniProtKB-SubCell"/>
</dbReference>
<evidence type="ECO:0000256" key="3">
    <source>
        <dbReference type="ARBA" id="ARBA00022475"/>
    </source>
</evidence>
<dbReference type="InterPro" id="IPR035906">
    <property type="entry name" value="MetI-like_sf"/>
</dbReference>
<feature type="transmembrane region" description="Helical" evidence="7">
    <location>
        <begin position="184"/>
        <end position="209"/>
    </location>
</feature>
<organism evidence="9 10">
    <name type="scientific">Paenibacillus dendrobii</name>
    <dbReference type="NCBI Taxonomy" id="2691084"/>
    <lineage>
        <taxon>Bacteria</taxon>
        <taxon>Bacillati</taxon>
        <taxon>Bacillota</taxon>
        <taxon>Bacilli</taxon>
        <taxon>Bacillales</taxon>
        <taxon>Paenibacillaceae</taxon>
        <taxon>Paenibacillus</taxon>
    </lineage>
</organism>
<gene>
    <name evidence="9" type="ORF">GRF59_10060</name>
</gene>
<feature type="transmembrane region" description="Helical" evidence="7">
    <location>
        <begin position="75"/>
        <end position="96"/>
    </location>
</feature>
<reference evidence="9 10" key="1">
    <citation type="submission" date="2019-12" db="EMBL/GenBank/DDBJ databases">
        <title>Paenibacillus sp. nov., an endophytic bacterium isolated from the stem of Dendrobium.</title>
        <authorList>
            <person name="Zhao R."/>
        </authorList>
    </citation>
    <scope>NUCLEOTIDE SEQUENCE [LARGE SCALE GENOMIC DNA]</scope>
    <source>
        <strain evidence="9 10">HJL G12</strain>
    </source>
</reference>
<evidence type="ECO:0000313" key="9">
    <source>
        <dbReference type="EMBL" id="MWV43978.1"/>
    </source>
</evidence>
<dbReference type="PANTHER" id="PTHR43744:SF12">
    <property type="entry name" value="ABC TRANSPORTER PERMEASE PROTEIN MG189-RELATED"/>
    <property type="match status" value="1"/>
</dbReference>
<dbReference type="GO" id="GO:0055085">
    <property type="term" value="P:transmembrane transport"/>
    <property type="evidence" value="ECO:0007669"/>
    <property type="project" value="InterPro"/>
</dbReference>
<dbReference type="SUPFAM" id="SSF161098">
    <property type="entry name" value="MetI-like"/>
    <property type="match status" value="1"/>
</dbReference>
<keyword evidence="4 7" id="KW-0812">Transmembrane</keyword>
<accession>A0A7X3II53</accession>
<proteinExistence type="inferred from homology"/>
<evidence type="ECO:0000256" key="7">
    <source>
        <dbReference type="RuleBase" id="RU363032"/>
    </source>
</evidence>
<dbReference type="EMBL" id="WUBI01000001">
    <property type="protein sequence ID" value="MWV43978.1"/>
    <property type="molecule type" value="Genomic_DNA"/>
</dbReference>
<dbReference type="AlphaFoldDB" id="A0A7X3II53"/>
<dbReference type="CDD" id="cd06261">
    <property type="entry name" value="TM_PBP2"/>
    <property type="match status" value="1"/>
</dbReference>
<dbReference type="PANTHER" id="PTHR43744">
    <property type="entry name" value="ABC TRANSPORTER PERMEASE PROTEIN MG189-RELATED-RELATED"/>
    <property type="match status" value="1"/>
</dbReference>
<evidence type="ECO:0000256" key="4">
    <source>
        <dbReference type="ARBA" id="ARBA00022692"/>
    </source>
</evidence>
<evidence type="ECO:0000313" key="10">
    <source>
        <dbReference type="Proteomes" id="UP000460318"/>
    </source>
</evidence>
<evidence type="ECO:0000256" key="5">
    <source>
        <dbReference type="ARBA" id="ARBA00022989"/>
    </source>
</evidence>
<keyword evidence="6 7" id="KW-0472">Membrane</keyword>
<dbReference type="RefSeq" id="WP_160497439.1">
    <property type="nucleotide sequence ID" value="NZ_WUBI01000001.1"/>
</dbReference>
<feature type="transmembrane region" description="Helical" evidence="7">
    <location>
        <begin position="242"/>
        <end position="263"/>
    </location>
</feature>
<comment type="caution">
    <text evidence="9">The sequence shown here is derived from an EMBL/GenBank/DDBJ whole genome shotgun (WGS) entry which is preliminary data.</text>
</comment>
<keyword evidence="3" id="KW-1003">Cell membrane</keyword>
<name>A0A7X3II53_9BACL</name>
<feature type="transmembrane region" description="Helical" evidence="7">
    <location>
        <begin position="12"/>
        <end position="36"/>
    </location>
</feature>
<evidence type="ECO:0000256" key="2">
    <source>
        <dbReference type="ARBA" id="ARBA00022448"/>
    </source>
</evidence>
<keyword evidence="10" id="KW-1185">Reference proteome</keyword>
<evidence type="ECO:0000256" key="6">
    <source>
        <dbReference type="ARBA" id="ARBA00023136"/>
    </source>
</evidence>
<keyword evidence="5 7" id="KW-1133">Transmembrane helix</keyword>
<evidence type="ECO:0000256" key="1">
    <source>
        <dbReference type="ARBA" id="ARBA00004651"/>
    </source>
</evidence>
<evidence type="ECO:0000259" key="8">
    <source>
        <dbReference type="PROSITE" id="PS50928"/>
    </source>
</evidence>
<dbReference type="Gene3D" id="1.10.3720.10">
    <property type="entry name" value="MetI-like"/>
    <property type="match status" value="1"/>
</dbReference>
<keyword evidence="2 7" id="KW-0813">Transport</keyword>
<dbReference type="Proteomes" id="UP000460318">
    <property type="component" value="Unassembled WGS sequence"/>
</dbReference>
<sequence>MPETKKKISNGILNILTYMLALVFLFPFLISILMAIKTPAETTDSLLKIPSHIAWGNFSSAWEITHFTNSFMNSAISTVSGVALIVFCSSMAAFAISRNSKKRVFQFAELLILAALMVPFQVIIIPVYKLLKSMDMINTLYGYVIMLVGTSIPYSTFLYIGFIKSVPRELEEASVIDGCGPYRMFWQIVFPLLKPITATVAILHVMWLWNEFNIALIVLQKTAVRTIPMMQYFFFGQYTTNLNLAFASAVLTMIPILIFFVLAQKQIIGGLTNGAVKG</sequence>
<feature type="transmembrane region" description="Helical" evidence="7">
    <location>
        <begin position="108"/>
        <end position="128"/>
    </location>
</feature>
<dbReference type="InterPro" id="IPR000515">
    <property type="entry name" value="MetI-like"/>
</dbReference>
<comment type="similarity">
    <text evidence="7">Belongs to the binding-protein-dependent transport system permease family.</text>
</comment>